<reference evidence="1" key="2">
    <citation type="submission" date="2021-01" db="EMBL/GenBank/DDBJ databases">
        <authorList>
            <person name="Schikora-Tamarit M.A."/>
        </authorList>
    </citation>
    <scope>NUCLEOTIDE SEQUENCE</scope>
    <source>
        <strain evidence="1">NCAIM Y.01608</strain>
    </source>
</reference>
<keyword evidence="2" id="KW-1185">Reference proteome</keyword>
<gene>
    <name evidence="1" type="ORF">OGATHE_004443</name>
</gene>
<organism evidence="1 2">
    <name type="scientific">Ogataea polymorpha</name>
    <dbReference type="NCBI Taxonomy" id="460523"/>
    <lineage>
        <taxon>Eukaryota</taxon>
        <taxon>Fungi</taxon>
        <taxon>Dikarya</taxon>
        <taxon>Ascomycota</taxon>
        <taxon>Saccharomycotina</taxon>
        <taxon>Pichiomycetes</taxon>
        <taxon>Pichiales</taxon>
        <taxon>Pichiaceae</taxon>
        <taxon>Ogataea</taxon>
    </lineage>
</organism>
<evidence type="ECO:0000313" key="2">
    <source>
        <dbReference type="Proteomes" id="UP000788993"/>
    </source>
</evidence>
<reference evidence="1" key="1">
    <citation type="journal article" date="2021" name="Open Biol.">
        <title>Shared evolutionary footprints suggest mitochondrial oxidative damage underlies multiple complex I losses in fungi.</title>
        <authorList>
            <person name="Schikora-Tamarit M.A."/>
            <person name="Marcet-Houben M."/>
            <person name="Nosek J."/>
            <person name="Gabaldon T."/>
        </authorList>
    </citation>
    <scope>NUCLEOTIDE SEQUENCE</scope>
    <source>
        <strain evidence="1">NCAIM Y.01608</strain>
    </source>
</reference>
<proteinExistence type="predicted"/>
<name>A0A9P8P0A7_9ASCO</name>
<dbReference type="AlphaFoldDB" id="A0A9P8P0A7"/>
<protein>
    <submittedName>
        <fullName evidence="1">Uncharacterized protein</fullName>
    </submittedName>
</protein>
<dbReference type="Proteomes" id="UP000788993">
    <property type="component" value="Unassembled WGS sequence"/>
</dbReference>
<comment type="caution">
    <text evidence="1">The sequence shown here is derived from an EMBL/GenBank/DDBJ whole genome shotgun (WGS) entry which is preliminary data.</text>
</comment>
<evidence type="ECO:0000313" key="1">
    <source>
        <dbReference type="EMBL" id="KAH3662867.1"/>
    </source>
</evidence>
<sequence length="173" mass="18812">MGLLHWEGRRRGSDLSTHVTNGGHTARWVITSFGEVQPFIRPVSLTPSTFGALSSHGVPVRASTASAPPTPMAMAPRPPALGVCESVPSIIRPGTEKFSSTIWWMMPDPGPQNWIPYFSPQLCKKSKTSWLVAMADLRSTSAPSLPTIRWSQWMDAGTAVEVIPQVMNCKSAI</sequence>
<accession>A0A9P8P0A7</accession>
<dbReference type="EMBL" id="JAEUBD010001266">
    <property type="protein sequence ID" value="KAH3662867.1"/>
    <property type="molecule type" value="Genomic_DNA"/>
</dbReference>